<dbReference type="Proteomes" id="UP000652761">
    <property type="component" value="Unassembled WGS sequence"/>
</dbReference>
<feature type="non-terminal residue" evidence="2">
    <location>
        <position position="92"/>
    </location>
</feature>
<feature type="compositionally biased region" description="Basic and acidic residues" evidence="1">
    <location>
        <begin position="8"/>
        <end position="18"/>
    </location>
</feature>
<proteinExistence type="predicted"/>
<gene>
    <name evidence="2" type="ORF">Taro_018962</name>
</gene>
<evidence type="ECO:0000313" key="2">
    <source>
        <dbReference type="EMBL" id="MQL86427.1"/>
    </source>
</evidence>
<organism evidence="2 3">
    <name type="scientific">Colocasia esculenta</name>
    <name type="common">Wild taro</name>
    <name type="synonym">Arum esculentum</name>
    <dbReference type="NCBI Taxonomy" id="4460"/>
    <lineage>
        <taxon>Eukaryota</taxon>
        <taxon>Viridiplantae</taxon>
        <taxon>Streptophyta</taxon>
        <taxon>Embryophyta</taxon>
        <taxon>Tracheophyta</taxon>
        <taxon>Spermatophyta</taxon>
        <taxon>Magnoliopsida</taxon>
        <taxon>Liliopsida</taxon>
        <taxon>Araceae</taxon>
        <taxon>Aroideae</taxon>
        <taxon>Colocasieae</taxon>
        <taxon>Colocasia</taxon>
    </lineage>
</organism>
<keyword evidence="3" id="KW-1185">Reference proteome</keyword>
<feature type="region of interest" description="Disordered" evidence="1">
    <location>
        <begin position="1"/>
        <end position="21"/>
    </location>
</feature>
<dbReference type="AlphaFoldDB" id="A0A843UVD0"/>
<reference evidence="2" key="1">
    <citation type="submission" date="2017-07" db="EMBL/GenBank/DDBJ databases">
        <title>Taro Niue Genome Assembly and Annotation.</title>
        <authorList>
            <person name="Atibalentja N."/>
            <person name="Keating K."/>
            <person name="Fields C.J."/>
        </authorList>
    </citation>
    <scope>NUCLEOTIDE SEQUENCE</scope>
    <source>
        <strain evidence="2">Niue_2</strain>
        <tissue evidence="2">Leaf</tissue>
    </source>
</reference>
<sequence>MYEQVFGDLEKPAPEGNKRGRTGGVVVVVVGIFFHRYLGTQNLLEICLQSLKGGPSAADSLLNNEGRCYRAPPNVPVRFHPSYSIAFGSDKK</sequence>
<evidence type="ECO:0000256" key="1">
    <source>
        <dbReference type="SAM" id="MobiDB-lite"/>
    </source>
</evidence>
<evidence type="ECO:0000313" key="3">
    <source>
        <dbReference type="Proteomes" id="UP000652761"/>
    </source>
</evidence>
<protein>
    <submittedName>
        <fullName evidence="2">Uncharacterized protein</fullName>
    </submittedName>
</protein>
<dbReference type="EMBL" id="NMUH01000899">
    <property type="protein sequence ID" value="MQL86427.1"/>
    <property type="molecule type" value="Genomic_DNA"/>
</dbReference>
<accession>A0A843UVD0</accession>
<comment type="caution">
    <text evidence="2">The sequence shown here is derived from an EMBL/GenBank/DDBJ whole genome shotgun (WGS) entry which is preliminary data.</text>
</comment>
<name>A0A843UVD0_COLES</name>